<feature type="transmembrane region" description="Helical" evidence="6">
    <location>
        <begin position="198"/>
        <end position="217"/>
    </location>
</feature>
<dbReference type="AlphaFoldDB" id="A0A480AWF8"/>
<feature type="transmembrane region" description="Helical" evidence="6">
    <location>
        <begin position="125"/>
        <end position="149"/>
    </location>
</feature>
<dbReference type="EMBL" id="BJCL01000008">
    <property type="protein sequence ID" value="GCL64125.1"/>
    <property type="molecule type" value="Genomic_DNA"/>
</dbReference>
<comment type="subcellular location">
    <subcellularLocation>
        <location evidence="1">Cell membrane</location>
        <topology evidence="1">Multi-pass membrane protein</topology>
    </subcellularLocation>
</comment>
<evidence type="ECO:0000313" key="8">
    <source>
        <dbReference type="Proteomes" id="UP000301751"/>
    </source>
</evidence>
<feature type="transmembrane region" description="Helical" evidence="6">
    <location>
        <begin position="223"/>
        <end position="245"/>
    </location>
</feature>
<dbReference type="InterPro" id="IPR017039">
    <property type="entry name" value="Virul_fac_BrkB"/>
</dbReference>
<organism evidence="7 8">
    <name type="scientific">Pseudaquabacterium pictum</name>
    <dbReference type="NCBI Taxonomy" id="2315236"/>
    <lineage>
        <taxon>Bacteria</taxon>
        <taxon>Pseudomonadati</taxon>
        <taxon>Pseudomonadota</taxon>
        <taxon>Betaproteobacteria</taxon>
        <taxon>Burkholderiales</taxon>
        <taxon>Sphaerotilaceae</taxon>
        <taxon>Pseudaquabacterium</taxon>
    </lineage>
</organism>
<evidence type="ECO:0000256" key="6">
    <source>
        <dbReference type="SAM" id="Phobius"/>
    </source>
</evidence>
<feature type="transmembrane region" description="Helical" evidence="6">
    <location>
        <begin position="16"/>
        <end position="41"/>
    </location>
</feature>
<accession>A0A480AWF8</accession>
<proteinExistence type="predicted"/>
<feature type="transmembrane region" description="Helical" evidence="6">
    <location>
        <begin position="161"/>
        <end position="186"/>
    </location>
</feature>
<evidence type="ECO:0000256" key="5">
    <source>
        <dbReference type="ARBA" id="ARBA00023136"/>
    </source>
</evidence>
<keyword evidence="4 6" id="KW-1133">Transmembrane helix</keyword>
<keyword evidence="3 6" id="KW-0812">Transmembrane</keyword>
<keyword evidence="2" id="KW-1003">Cell membrane</keyword>
<dbReference type="GO" id="GO:0005886">
    <property type="term" value="C:plasma membrane"/>
    <property type="evidence" value="ECO:0007669"/>
    <property type="project" value="UniProtKB-SubCell"/>
</dbReference>
<evidence type="ECO:0000256" key="3">
    <source>
        <dbReference type="ARBA" id="ARBA00022692"/>
    </source>
</evidence>
<dbReference type="RefSeq" id="WP_228027138.1">
    <property type="nucleotide sequence ID" value="NZ_BJCL01000008.1"/>
</dbReference>
<protein>
    <submittedName>
        <fullName evidence="7">Membrane protein</fullName>
    </submittedName>
</protein>
<feature type="transmembrane region" description="Helical" evidence="6">
    <location>
        <begin position="80"/>
        <end position="99"/>
    </location>
</feature>
<dbReference type="PANTHER" id="PTHR30213">
    <property type="entry name" value="INNER MEMBRANE PROTEIN YHJD"/>
    <property type="match status" value="1"/>
</dbReference>
<dbReference type="PIRSF" id="PIRSF035875">
    <property type="entry name" value="RNase_BN"/>
    <property type="match status" value="1"/>
</dbReference>
<reference evidence="8" key="1">
    <citation type="submission" date="2019-03" db="EMBL/GenBank/DDBJ databases">
        <title>Aquabacterium pictum sp.nov., the first bacteriochlorophyll a-containing freshwater bacterium in the genus Aquabacterium of the class Betaproteobacteria.</title>
        <authorList>
            <person name="Hirose S."/>
            <person name="Tank M."/>
            <person name="Hara E."/>
            <person name="Tamaki H."/>
            <person name="Takaichi S."/>
            <person name="Haruta S."/>
            <person name="Hanada S."/>
        </authorList>
    </citation>
    <scope>NUCLEOTIDE SEQUENCE [LARGE SCALE GENOMIC DNA]</scope>
    <source>
        <strain evidence="8">W35</strain>
    </source>
</reference>
<gene>
    <name evidence="7" type="primary">brkB</name>
    <name evidence="7" type="ORF">AQPW35_32060</name>
</gene>
<comment type="caution">
    <text evidence="7">The sequence shown here is derived from an EMBL/GenBank/DDBJ whole genome shotgun (WGS) entry which is preliminary data.</text>
</comment>
<evidence type="ECO:0000256" key="1">
    <source>
        <dbReference type="ARBA" id="ARBA00004651"/>
    </source>
</evidence>
<feature type="transmembrane region" description="Helical" evidence="6">
    <location>
        <begin position="48"/>
        <end position="68"/>
    </location>
</feature>
<dbReference type="Pfam" id="PF03631">
    <property type="entry name" value="Virul_fac_BrkB"/>
    <property type="match status" value="1"/>
</dbReference>
<evidence type="ECO:0000313" key="7">
    <source>
        <dbReference type="EMBL" id="GCL64125.1"/>
    </source>
</evidence>
<name>A0A480AWF8_9BURK</name>
<dbReference type="NCBIfam" id="TIGR00765">
    <property type="entry name" value="yihY_not_rbn"/>
    <property type="match status" value="1"/>
</dbReference>
<keyword evidence="8" id="KW-1185">Reference proteome</keyword>
<dbReference type="Proteomes" id="UP000301751">
    <property type="component" value="Unassembled WGS sequence"/>
</dbReference>
<keyword evidence="5 6" id="KW-0472">Membrane</keyword>
<evidence type="ECO:0000256" key="2">
    <source>
        <dbReference type="ARBA" id="ARBA00022475"/>
    </source>
</evidence>
<dbReference type="PANTHER" id="PTHR30213:SF1">
    <property type="entry name" value="INNER MEMBRANE PROTEIN YHJD"/>
    <property type="match status" value="1"/>
</dbReference>
<sequence>MVAWIDDDAASKGAALAYYTLFSLAPLLLIVTAVAGLVFGAEAARGEIFGQLQGLVGAAGAAAVQGLLERVNRPADGWAATALGVVLMLVGATTVFAELQNTLDRIWRAPARPAGGLWLLLRARVLSFGLILGLGFLLMVSLLASAALAGLQRWWAPQFQGWALVLAVLDPASSFALVTGVFALIYKLMPRVRIPWSDVWVGALVTAALFAVGRQLLGAYLGLAAVSAGFGAAGSLVVVLVWVYYSAQIFLLGAEFTWVYAHVLGSRRPQPAPA</sequence>
<evidence type="ECO:0000256" key="4">
    <source>
        <dbReference type="ARBA" id="ARBA00022989"/>
    </source>
</evidence>